<name>A0A6J5MZK7_9CAUD</name>
<gene>
    <name evidence="1" type="ORF">UFOVP567_36</name>
</gene>
<proteinExistence type="predicted"/>
<reference evidence="1" key="1">
    <citation type="submission" date="2020-04" db="EMBL/GenBank/DDBJ databases">
        <authorList>
            <person name="Chiriac C."/>
            <person name="Salcher M."/>
            <person name="Ghai R."/>
            <person name="Kavagutti S V."/>
        </authorList>
    </citation>
    <scope>NUCLEOTIDE SEQUENCE</scope>
</reference>
<organism evidence="1">
    <name type="scientific">uncultured Caudovirales phage</name>
    <dbReference type="NCBI Taxonomy" id="2100421"/>
    <lineage>
        <taxon>Viruses</taxon>
        <taxon>Duplodnaviria</taxon>
        <taxon>Heunggongvirae</taxon>
        <taxon>Uroviricota</taxon>
        <taxon>Caudoviricetes</taxon>
        <taxon>Peduoviridae</taxon>
        <taxon>Maltschvirus</taxon>
        <taxon>Maltschvirus maltsch</taxon>
    </lineage>
</organism>
<sequence>MPFVSTNQFGVTTASMQANYMAWLKTADLVVLEHAIDVVAGDVCRMLSAIGILPSSVSQIDFPNDFVNLGNLVAIGTLGQYGLATASNRDQSNSWREEYRRRLAEVRLNPAEYLEAYAQVDGVNTVRSHTEGMSQADLQAARGIFWNPLNRTNSWTR</sequence>
<accession>A0A6J5MZK7</accession>
<dbReference type="EMBL" id="LR796544">
    <property type="protein sequence ID" value="CAB4150460.1"/>
    <property type="molecule type" value="Genomic_DNA"/>
</dbReference>
<protein>
    <submittedName>
        <fullName evidence="1">Uncharacterized protein</fullName>
    </submittedName>
</protein>
<evidence type="ECO:0000313" key="1">
    <source>
        <dbReference type="EMBL" id="CAB4150460.1"/>
    </source>
</evidence>